<organism evidence="1 2">
    <name type="scientific">Kriegella aquimaris</name>
    <dbReference type="NCBI Taxonomy" id="192904"/>
    <lineage>
        <taxon>Bacteria</taxon>
        <taxon>Pseudomonadati</taxon>
        <taxon>Bacteroidota</taxon>
        <taxon>Flavobacteriia</taxon>
        <taxon>Flavobacteriales</taxon>
        <taxon>Flavobacteriaceae</taxon>
        <taxon>Kriegella</taxon>
    </lineage>
</organism>
<evidence type="ECO:0008006" key="3">
    <source>
        <dbReference type="Google" id="ProtNLM"/>
    </source>
</evidence>
<protein>
    <recommendedName>
        <fullName evidence="3">Lipocalin-like domain-containing protein</fullName>
    </recommendedName>
</protein>
<sequence>MKTKHYILLFSFVFLCFGCDKEKTEEEETNDNPIHGIWNMINVSGGFTGVDNDFDKGVIIWEFDATNNTLEVKNTSGSLFSGLSSGDYGYSVVEDDGRSYLFVGAVEMGGITIAENEMIINQNDMSIGTSADRFVFKLVR</sequence>
<evidence type="ECO:0000313" key="1">
    <source>
        <dbReference type="EMBL" id="SDM15422.1"/>
    </source>
</evidence>
<reference evidence="2" key="1">
    <citation type="submission" date="2016-10" db="EMBL/GenBank/DDBJ databases">
        <authorList>
            <person name="Varghese N."/>
            <person name="Submissions S."/>
        </authorList>
    </citation>
    <scope>NUCLEOTIDE SEQUENCE [LARGE SCALE GENOMIC DNA]</scope>
    <source>
        <strain evidence="2">DSM 19886</strain>
    </source>
</reference>
<dbReference type="EMBL" id="FNGV01000005">
    <property type="protein sequence ID" value="SDM15422.1"/>
    <property type="molecule type" value="Genomic_DNA"/>
</dbReference>
<proteinExistence type="predicted"/>
<dbReference type="AlphaFoldDB" id="A0A1G9QWL1"/>
<dbReference type="RefSeq" id="WP_089889610.1">
    <property type="nucleotide sequence ID" value="NZ_FNGV01000005.1"/>
</dbReference>
<dbReference type="Proteomes" id="UP000199440">
    <property type="component" value="Unassembled WGS sequence"/>
</dbReference>
<accession>A0A1G9QWL1</accession>
<dbReference type="OrthoDB" id="1201884at2"/>
<gene>
    <name evidence="1" type="ORF">SAMN04488514_105246</name>
</gene>
<keyword evidence="2" id="KW-1185">Reference proteome</keyword>
<name>A0A1G9QWL1_9FLAO</name>
<evidence type="ECO:0000313" key="2">
    <source>
        <dbReference type="Proteomes" id="UP000199440"/>
    </source>
</evidence>